<dbReference type="EMBL" id="LK022848">
    <property type="protein sequence ID" value="CDR17823.1"/>
    <property type="molecule type" value="Genomic_DNA"/>
</dbReference>
<dbReference type="Proteomes" id="UP000756710">
    <property type="component" value="Unassembled WGS sequence"/>
</dbReference>
<sequence length="476" mass="50690">MNSRNPLKEPADDTTGRAPDGQADAVRQPRGVEQHGVEPVPLEQRTVGWWDLFQILINVLLNPGLILIGGLSVVAGLSFWAAVFAQVFAIVITFVAYTIMGTVGVDYGLPGIVSTRAFLGISLSRWILSALRAVSSAFFFAFQTLAGALGIKAVLAQLFGVDLSLILVSVVFAVFQAVVALFGYNSLKWLSKIAFPLKVVILGYLLVVMAGHDAPGFSPGEVFAYKGEVGWEWPVVAVWVNTIAAGWFSQVTDAADYCRYTRSRKHMWIGTMAAAVIGTAGAGFFGAYAAAATLGEKSNPFEIIPELGAGTWTLLMVLIVLVLDNWTINVLNLYTGGLSLANLATRLGRFWSTLAIAVAGTLLAAMPAVVNDVNEAFGAIGSVFGPVSGVIVADYLVLKRGKIDVAALFDPQGPYRYVGGVNVLALAWIVIGLGIYFLLPDWTIPVAATALLSAIGYAVTARLMPMRAIEGTKERT</sequence>
<feature type="region of interest" description="Disordered" evidence="8">
    <location>
        <begin position="1"/>
        <end position="33"/>
    </location>
</feature>
<feature type="transmembrane region" description="Helical" evidence="9">
    <location>
        <begin position="376"/>
        <end position="397"/>
    </location>
</feature>
<evidence type="ECO:0000256" key="9">
    <source>
        <dbReference type="SAM" id="Phobius"/>
    </source>
</evidence>
<dbReference type="Gene3D" id="1.10.4160.10">
    <property type="entry name" value="Hydantoin permease"/>
    <property type="match status" value="1"/>
</dbReference>
<evidence type="ECO:0000256" key="5">
    <source>
        <dbReference type="ARBA" id="ARBA00022989"/>
    </source>
</evidence>
<evidence type="ECO:0000313" key="12">
    <source>
        <dbReference type="Proteomes" id="UP000756710"/>
    </source>
</evidence>
<dbReference type="PIRSF" id="PIRSF002744">
    <property type="entry name" value="Pur-cyt_permease"/>
    <property type="match status" value="1"/>
</dbReference>
<feature type="transmembrane region" description="Helical" evidence="9">
    <location>
        <begin position="231"/>
        <end position="248"/>
    </location>
</feature>
<feature type="transmembrane region" description="Helical" evidence="9">
    <location>
        <begin position="311"/>
        <end position="335"/>
    </location>
</feature>
<feature type="transmembrane region" description="Helical" evidence="9">
    <location>
        <begin position="130"/>
        <end position="151"/>
    </location>
</feature>
<protein>
    <submittedName>
        <fullName evidence="11">NCS1 nucleoside transporter family</fullName>
    </submittedName>
    <submittedName>
        <fullName evidence="10">Permease for cytosine/purines uracil thiamineallantoin</fullName>
    </submittedName>
</protein>
<accession>A0A061A4S2</accession>
<dbReference type="RefSeq" id="WP_044580453.1">
    <property type="nucleotide sequence ID" value="NZ_BAABDR010000100.1"/>
</dbReference>
<keyword evidence="4 9" id="KW-0812">Transmembrane</keyword>
<keyword evidence="3 7" id="KW-0813">Transport</keyword>
<evidence type="ECO:0000256" key="3">
    <source>
        <dbReference type="ARBA" id="ARBA00022448"/>
    </source>
</evidence>
<dbReference type="Pfam" id="PF02133">
    <property type="entry name" value="Transp_cyt_pur"/>
    <property type="match status" value="1"/>
</dbReference>
<feature type="transmembrane region" description="Helical" evidence="9">
    <location>
        <begin position="87"/>
        <end position="109"/>
    </location>
</feature>
<feature type="transmembrane region" description="Helical" evidence="9">
    <location>
        <begin position="444"/>
        <end position="465"/>
    </location>
</feature>
<keyword evidence="6 7" id="KW-0472">Membrane</keyword>
<comment type="similarity">
    <text evidence="2 7">Belongs to the purine-cytosine permease (2.A.39) family.</text>
</comment>
<feature type="transmembrane region" description="Helical" evidence="9">
    <location>
        <begin position="55"/>
        <end position="81"/>
    </location>
</feature>
<reference evidence="11 12" key="2">
    <citation type="submission" date="2021-03" db="EMBL/GenBank/DDBJ databases">
        <title>Genomic Encyclopedia of Type Strains, Phase IV (KMG-IV): sequencing the most valuable type-strain genomes for metagenomic binning, comparative biology and taxonomic classification.</title>
        <authorList>
            <person name="Goeker M."/>
        </authorList>
    </citation>
    <scope>NUCLEOTIDE SEQUENCE [LARGE SCALE GENOMIC DNA]</scope>
    <source>
        <strain evidence="11 12">DSM 41954</strain>
    </source>
</reference>
<name>A0A061A4S2_9ACTN</name>
<dbReference type="PANTHER" id="PTHR30569:SF0">
    <property type="entry name" value="CYTOSINE PERMEASE"/>
    <property type="match status" value="1"/>
</dbReference>
<evidence type="ECO:0000313" key="11">
    <source>
        <dbReference type="EMBL" id="MBP2063592.1"/>
    </source>
</evidence>
<dbReference type="EMBL" id="JAGGLR010000012">
    <property type="protein sequence ID" value="MBP2063592.1"/>
    <property type="molecule type" value="Genomic_DNA"/>
</dbReference>
<dbReference type="InterPro" id="IPR030191">
    <property type="entry name" value="CodB"/>
</dbReference>
<evidence type="ECO:0000256" key="1">
    <source>
        <dbReference type="ARBA" id="ARBA00004141"/>
    </source>
</evidence>
<dbReference type="GO" id="GO:0005886">
    <property type="term" value="C:plasma membrane"/>
    <property type="evidence" value="ECO:0007669"/>
    <property type="project" value="TreeGrafter"/>
</dbReference>
<gene>
    <name evidence="11" type="ORF">J2Z30_004613</name>
    <name evidence="10" type="ORF">SIRAN9794</name>
</gene>
<evidence type="ECO:0000256" key="2">
    <source>
        <dbReference type="ARBA" id="ARBA00008974"/>
    </source>
</evidence>
<feature type="transmembrane region" description="Helical" evidence="9">
    <location>
        <begin position="268"/>
        <end position="291"/>
    </location>
</feature>
<feature type="transmembrane region" description="Helical" evidence="9">
    <location>
        <begin position="347"/>
        <end position="370"/>
    </location>
</feature>
<dbReference type="GO" id="GO:0015209">
    <property type="term" value="F:cytosine transmembrane transporter activity"/>
    <property type="evidence" value="ECO:0007669"/>
    <property type="project" value="InterPro"/>
</dbReference>
<dbReference type="InterPro" id="IPR001248">
    <property type="entry name" value="Pur-cyt_permease"/>
</dbReference>
<dbReference type="InterPro" id="IPR026030">
    <property type="entry name" value="Pur-cyt_permease_Fcy2/21/22"/>
</dbReference>
<organism evidence="10">
    <name type="scientific">Streptomyces iranensis</name>
    <dbReference type="NCBI Taxonomy" id="576784"/>
    <lineage>
        <taxon>Bacteria</taxon>
        <taxon>Bacillati</taxon>
        <taxon>Actinomycetota</taxon>
        <taxon>Actinomycetes</taxon>
        <taxon>Kitasatosporales</taxon>
        <taxon>Streptomycetaceae</taxon>
        <taxon>Streptomyces</taxon>
        <taxon>Streptomyces violaceusniger group</taxon>
    </lineage>
</organism>
<reference evidence="10" key="1">
    <citation type="submission" date="2014-05" db="EMBL/GenBank/DDBJ databases">
        <authorList>
            <person name="Horn Fabian"/>
        </authorList>
    </citation>
    <scope>NUCLEOTIDE SEQUENCE</scope>
</reference>
<evidence type="ECO:0000256" key="6">
    <source>
        <dbReference type="ARBA" id="ARBA00023136"/>
    </source>
</evidence>
<feature type="transmembrane region" description="Helical" evidence="9">
    <location>
        <begin position="417"/>
        <end position="438"/>
    </location>
</feature>
<feature type="transmembrane region" description="Helical" evidence="9">
    <location>
        <begin position="193"/>
        <end position="211"/>
    </location>
</feature>
<evidence type="ECO:0000256" key="8">
    <source>
        <dbReference type="SAM" id="MobiDB-lite"/>
    </source>
</evidence>
<dbReference type="AlphaFoldDB" id="A0A061A4S2"/>
<comment type="subcellular location">
    <subcellularLocation>
        <location evidence="1">Membrane</location>
        <topology evidence="1">Multi-pass membrane protein</topology>
    </subcellularLocation>
</comment>
<proteinExistence type="inferred from homology"/>
<keyword evidence="5 9" id="KW-1133">Transmembrane helix</keyword>
<dbReference type="GeneID" id="32465336"/>
<feature type="compositionally biased region" description="Basic and acidic residues" evidence="8">
    <location>
        <begin position="1"/>
        <end position="15"/>
    </location>
</feature>
<evidence type="ECO:0000256" key="4">
    <source>
        <dbReference type="ARBA" id="ARBA00022692"/>
    </source>
</evidence>
<dbReference type="HOGENOM" id="CLU_021555_0_0_11"/>
<dbReference type="PANTHER" id="PTHR30569">
    <property type="entry name" value="CYTOSINE TRANSPORTER CODB"/>
    <property type="match status" value="1"/>
</dbReference>
<evidence type="ECO:0000313" key="10">
    <source>
        <dbReference type="EMBL" id="CDR17823.1"/>
    </source>
</evidence>
<evidence type="ECO:0000256" key="7">
    <source>
        <dbReference type="PIRNR" id="PIRNR002744"/>
    </source>
</evidence>
<keyword evidence="12" id="KW-1185">Reference proteome</keyword>
<feature type="transmembrane region" description="Helical" evidence="9">
    <location>
        <begin position="163"/>
        <end position="184"/>
    </location>
</feature>